<dbReference type="SUPFAM" id="SSF56436">
    <property type="entry name" value="C-type lectin-like"/>
    <property type="match status" value="1"/>
</dbReference>
<name>A0ABU7YWB6_9GAMM</name>
<dbReference type="InterPro" id="IPR042095">
    <property type="entry name" value="SUMF_sf"/>
</dbReference>
<evidence type="ECO:0000259" key="2">
    <source>
        <dbReference type="Pfam" id="PF03781"/>
    </source>
</evidence>
<feature type="region of interest" description="Disordered" evidence="1">
    <location>
        <begin position="39"/>
        <end position="58"/>
    </location>
</feature>
<dbReference type="InterPro" id="IPR005532">
    <property type="entry name" value="SUMF_dom"/>
</dbReference>
<sequence>MRARLPDIAPAGSPATAPRTFLRAALAIAVLLAACSGEPDPATTPARDPDASAEGQAGPIISIRSDPETSAVPAWRAPDVPVDAGNLAQRKQEAAAALEADELFGEADDAIPLYLALREHAPADADVATGLERALGAVLQHGDAALAAIDDDRAALRRAQEIAAVAREVAPEREAVVEYLARVERADAAQQANRSGERALNARKIVVAGGKGAVAHFREALRLRPGDARAMQGLAAAESALIRQAELAANQDDYAAAEDWLAKAAKVRPDMDTAADARERIARQRASRVGNLRDLGLAALTREDLDAARRHLATLLRIAPAGDPAAVELRRQIELASHYGLFRPGQAFTEALDRGGRGPEMVVIPHGAFRMGAADDEADARDSERPSRNIRFDRGLAVSRNEITVGEFRRFVTATGYEARATRRGHSTVYDERSGSLVRRSGVDWRSDYAGKPAGDQLPVVHVSAQDAAAYAEWLSEQTGHEYRLPSEAEFEYMLRAGSQSRFPWGDGAPPAGAGNFTGALDESPGGRHWRNAFKGYGDDAWGPARVGSYSANAYRLHDLAGNVSEWVADCWHDSYRRAPVDGQAWINPGCADKVVRGGSWASSPEQTRSAWRLGSDRDTTNARVGFRVVRQI</sequence>
<dbReference type="PANTHER" id="PTHR23150">
    <property type="entry name" value="SULFATASE MODIFYING FACTOR 1, 2"/>
    <property type="match status" value="1"/>
</dbReference>
<dbReference type="Gene3D" id="3.90.1580.10">
    <property type="entry name" value="paralog of FGE (formylglycine-generating enzyme)"/>
    <property type="match status" value="1"/>
</dbReference>
<keyword evidence="4" id="KW-1185">Reference proteome</keyword>
<evidence type="ECO:0000256" key="1">
    <source>
        <dbReference type="SAM" id="MobiDB-lite"/>
    </source>
</evidence>
<dbReference type="PROSITE" id="PS51257">
    <property type="entry name" value="PROKAR_LIPOPROTEIN"/>
    <property type="match status" value="1"/>
</dbReference>
<dbReference type="Pfam" id="PF03781">
    <property type="entry name" value="FGE-sulfatase"/>
    <property type="match status" value="1"/>
</dbReference>
<evidence type="ECO:0000313" key="3">
    <source>
        <dbReference type="EMBL" id="MEG3183233.1"/>
    </source>
</evidence>
<dbReference type="InterPro" id="IPR051043">
    <property type="entry name" value="Sulfatase_Mod_Factor_Kinase"/>
</dbReference>
<dbReference type="Gene3D" id="1.25.40.10">
    <property type="entry name" value="Tetratricopeptide repeat domain"/>
    <property type="match status" value="1"/>
</dbReference>
<evidence type="ECO:0000313" key="4">
    <source>
        <dbReference type="Proteomes" id="UP001355056"/>
    </source>
</evidence>
<accession>A0ABU7YWB6</accession>
<gene>
    <name evidence="3" type="ORF">SNE34_04290</name>
</gene>
<reference evidence="3 4" key="1">
    <citation type="journal article" date="2016" name="Int. J. Syst. Evol. Microbiol.">
        <title>Lysobacter erysipheiresistens sp. nov., an antagonist of powdery mildew, isolated from tobacco-cultivated soil.</title>
        <authorList>
            <person name="Xie B."/>
            <person name="Li T."/>
            <person name="Lin X."/>
            <person name="Wang C.J."/>
            <person name="Chen Y.J."/>
            <person name="Liu W.J."/>
            <person name="Zhao Z.W."/>
        </authorList>
    </citation>
    <scope>NUCLEOTIDE SEQUENCE [LARGE SCALE GENOMIC DNA]</scope>
    <source>
        <strain evidence="3 4">RS-LYSO-3</strain>
    </source>
</reference>
<dbReference type="EMBL" id="JAXGFP010000002">
    <property type="protein sequence ID" value="MEG3183233.1"/>
    <property type="molecule type" value="Genomic_DNA"/>
</dbReference>
<dbReference type="Proteomes" id="UP001355056">
    <property type="component" value="Unassembled WGS sequence"/>
</dbReference>
<proteinExistence type="predicted"/>
<organism evidence="3 4">
    <name type="scientific">Novilysobacter erysipheiresistens</name>
    <dbReference type="NCBI Taxonomy" id="1749332"/>
    <lineage>
        <taxon>Bacteria</taxon>
        <taxon>Pseudomonadati</taxon>
        <taxon>Pseudomonadota</taxon>
        <taxon>Gammaproteobacteria</taxon>
        <taxon>Lysobacterales</taxon>
        <taxon>Lysobacteraceae</taxon>
        <taxon>Novilysobacter</taxon>
    </lineage>
</organism>
<dbReference type="InterPro" id="IPR016187">
    <property type="entry name" value="CTDL_fold"/>
</dbReference>
<feature type="domain" description="Sulfatase-modifying factor enzyme-like" evidence="2">
    <location>
        <begin position="358"/>
        <end position="631"/>
    </location>
</feature>
<comment type="caution">
    <text evidence="3">The sequence shown here is derived from an EMBL/GenBank/DDBJ whole genome shotgun (WGS) entry which is preliminary data.</text>
</comment>
<dbReference type="InterPro" id="IPR011990">
    <property type="entry name" value="TPR-like_helical_dom_sf"/>
</dbReference>
<dbReference type="PANTHER" id="PTHR23150:SF35">
    <property type="entry name" value="BLL6746 PROTEIN"/>
    <property type="match status" value="1"/>
</dbReference>
<protein>
    <submittedName>
        <fullName evidence="3">SUMF1/EgtB/PvdO family nonheme iron enzyme</fullName>
    </submittedName>
</protein>